<dbReference type="InterPro" id="IPR007159">
    <property type="entry name" value="SpoVT-AbrB_dom"/>
</dbReference>
<dbReference type="AlphaFoldDB" id="A0A2T2WEZ7"/>
<evidence type="ECO:0000313" key="4">
    <source>
        <dbReference type="Proteomes" id="UP000242699"/>
    </source>
</evidence>
<evidence type="ECO:0000313" key="3">
    <source>
        <dbReference type="EMBL" id="PSR20817.1"/>
    </source>
</evidence>
<keyword evidence="1" id="KW-0238">DNA-binding</keyword>
<dbReference type="InterPro" id="IPR052731">
    <property type="entry name" value="B_subtilis_Trans_State_Reg"/>
</dbReference>
<dbReference type="GO" id="GO:0003677">
    <property type="term" value="F:DNA binding"/>
    <property type="evidence" value="ECO:0007669"/>
    <property type="project" value="UniProtKB-UniRule"/>
</dbReference>
<dbReference type="PANTHER" id="PTHR36432:SF4">
    <property type="entry name" value="TRANSITION STATE REGULATOR ABH-RELATED"/>
    <property type="match status" value="1"/>
</dbReference>
<reference evidence="3 4" key="1">
    <citation type="journal article" date="2014" name="BMC Genomics">
        <title>Comparison of environmental and isolate Sulfobacillus genomes reveals diverse carbon, sulfur, nitrogen, and hydrogen metabolisms.</title>
        <authorList>
            <person name="Justice N.B."/>
            <person name="Norman A."/>
            <person name="Brown C.T."/>
            <person name="Singh A."/>
            <person name="Thomas B.C."/>
            <person name="Banfield J.F."/>
        </authorList>
    </citation>
    <scope>NUCLEOTIDE SEQUENCE [LARGE SCALE GENOMIC DNA]</scope>
    <source>
        <strain evidence="3">AMDSBA1</strain>
    </source>
</reference>
<name>A0A2T2WEZ7_9FIRM</name>
<dbReference type="InterPro" id="IPR037914">
    <property type="entry name" value="SpoVT-AbrB_sf"/>
</dbReference>
<dbReference type="EMBL" id="PXYT01000154">
    <property type="protein sequence ID" value="PSR20817.1"/>
    <property type="molecule type" value="Genomic_DNA"/>
</dbReference>
<dbReference type="Gene3D" id="2.10.260.10">
    <property type="match status" value="1"/>
</dbReference>
<accession>A0A2T2WEZ7</accession>
<evidence type="ECO:0000256" key="1">
    <source>
        <dbReference type="PROSITE-ProRule" id="PRU01076"/>
    </source>
</evidence>
<proteinExistence type="predicted"/>
<dbReference type="PROSITE" id="PS51740">
    <property type="entry name" value="SPOVT_ABRB"/>
    <property type="match status" value="1"/>
</dbReference>
<dbReference type="SUPFAM" id="SSF89447">
    <property type="entry name" value="AbrB/MazE/MraZ-like"/>
    <property type="match status" value="1"/>
</dbReference>
<evidence type="ECO:0000259" key="2">
    <source>
        <dbReference type="PROSITE" id="PS51740"/>
    </source>
</evidence>
<dbReference type="Pfam" id="PF04014">
    <property type="entry name" value="MazE_antitoxin"/>
    <property type="match status" value="1"/>
</dbReference>
<dbReference type="PANTHER" id="PTHR36432">
    <property type="match status" value="1"/>
</dbReference>
<dbReference type="Proteomes" id="UP000242699">
    <property type="component" value="Unassembled WGS sequence"/>
</dbReference>
<sequence>MHGIVRRMDAMGRVVLPSEFRRILQIAYKAPFEMFVDGESIVLKKYEPACIFCGHADHLATFRGKRICQDCLTRLPIEAV</sequence>
<feature type="domain" description="SpoVT-AbrB" evidence="2">
    <location>
        <begin position="3"/>
        <end position="48"/>
    </location>
</feature>
<organism evidence="3 4">
    <name type="scientific">Sulfobacillus benefaciens</name>
    <dbReference type="NCBI Taxonomy" id="453960"/>
    <lineage>
        <taxon>Bacteria</taxon>
        <taxon>Bacillati</taxon>
        <taxon>Bacillota</taxon>
        <taxon>Clostridia</taxon>
        <taxon>Eubacteriales</taxon>
        <taxon>Clostridiales Family XVII. Incertae Sedis</taxon>
        <taxon>Sulfobacillus</taxon>
    </lineage>
</organism>
<comment type="caution">
    <text evidence="3">The sequence shown here is derived from an EMBL/GenBank/DDBJ whole genome shotgun (WGS) entry which is preliminary data.</text>
</comment>
<protein>
    <submittedName>
        <fullName evidence="3">AbrB family transcriptional regulator</fullName>
    </submittedName>
</protein>
<gene>
    <name evidence="3" type="ORF">C7B43_21680</name>
</gene>